<dbReference type="Proteomes" id="UP001497516">
    <property type="component" value="Chromosome 9"/>
</dbReference>
<accession>A0AAV2GI38</accession>
<name>A0AAV2GI38_9ROSI</name>
<sequence>MRHNRSSDCLLVIKPTERARRQRGRQPPAAFRHPIPNADLMEHVAAARENGHHVGLHELFQADRALITCTRNLASFLKARLRQCGQLYLFYLCCMLFLQEVSNERVKNHGDTTNRDGSQDSLDRGLSCRLGSAPFPEYRTVGHWCVVELKLAS</sequence>
<protein>
    <submittedName>
        <fullName evidence="1">Uncharacterized protein</fullName>
    </submittedName>
</protein>
<dbReference type="EMBL" id="OZ034822">
    <property type="protein sequence ID" value="CAL1410314.1"/>
    <property type="molecule type" value="Genomic_DNA"/>
</dbReference>
<proteinExistence type="predicted"/>
<dbReference type="AlphaFoldDB" id="A0AAV2GI38"/>
<organism evidence="1 2">
    <name type="scientific">Linum trigynum</name>
    <dbReference type="NCBI Taxonomy" id="586398"/>
    <lineage>
        <taxon>Eukaryota</taxon>
        <taxon>Viridiplantae</taxon>
        <taxon>Streptophyta</taxon>
        <taxon>Embryophyta</taxon>
        <taxon>Tracheophyta</taxon>
        <taxon>Spermatophyta</taxon>
        <taxon>Magnoliopsida</taxon>
        <taxon>eudicotyledons</taxon>
        <taxon>Gunneridae</taxon>
        <taxon>Pentapetalae</taxon>
        <taxon>rosids</taxon>
        <taxon>fabids</taxon>
        <taxon>Malpighiales</taxon>
        <taxon>Linaceae</taxon>
        <taxon>Linum</taxon>
    </lineage>
</organism>
<reference evidence="1 2" key="1">
    <citation type="submission" date="2024-04" db="EMBL/GenBank/DDBJ databases">
        <authorList>
            <person name="Fracassetti M."/>
        </authorList>
    </citation>
    <scope>NUCLEOTIDE SEQUENCE [LARGE SCALE GENOMIC DNA]</scope>
</reference>
<evidence type="ECO:0000313" key="1">
    <source>
        <dbReference type="EMBL" id="CAL1410314.1"/>
    </source>
</evidence>
<gene>
    <name evidence="1" type="ORF">LTRI10_LOCUS49746</name>
</gene>
<keyword evidence="2" id="KW-1185">Reference proteome</keyword>
<evidence type="ECO:0000313" key="2">
    <source>
        <dbReference type="Proteomes" id="UP001497516"/>
    </source>
</evidence>